<dbReference type="PANTHER" id="PTHR38731:SF1">
    <property type="entry name" value="FECR PROTEIN DOMAIN-CONTAINING PROTEIN"/>
    <property type="match status" value="1"/>
</dbReference>
<evidence type="ECO:0000259" key="2">
    <source>
        <dbReference type="PROSITE" id="PS51724"/>
    </source>
</evidence>
<dbReference type="Pfam" id="PF05036">
    <property type="entry name" value="SPOR"/>
    <property type="match status" value="1"/>
</dbReference>
<feature type="signal peptide" evidence="1">
    <location>
        <begin position="1"/>
        <end position="19"/>
    </location>
</feature>
<dbReference type="InterPro" id="IPR036680">
    <property type="entry name" value="SPOR-like_sf"/>
</dbReference>
<feature type="chain" id="PRO_5012009202" evidence="1">
    <location>
        <begin position="20"/>
        <end position="294"/>
    </location>
</feature>
<dbReference type="PANTHER" id="PTHR38731">
    <property type="entry name" value="LIPL45-RELATED LIPOPROTEIN-RELATED"/>
    <property type="match status" value="1"/>
</dbReference>
<dbReference type="Gene3D" id="3.30.70.1070">
    <property type="entry name" value="Sporulation related repeat"/>
    <property type="match status" value="1"/>
</dbReference>
<keyword evidence="4" id="KW-1185">Reference proteome</keyword>
<keyword evidence="1" id="KW-0732">Signal</keyword>
<sequence>MRAVLLFIAALVVSPLVLADPARVEAVQFPAWVERGAVKKPLLPGQELAGGDRISTGAGARVYLLLPEGSRVKLGENASFVVERINGDDGKRGVFRAALGVLKGAFRFTTDSVAKDNRREVDIHVATVTAGIRGTDLWGKAADDKDLVCLLEGKIAVHAEGQPEQQMDQALTFYVAPKGQAPLPVAPVDMDKLKQWATETDLVALAGESRRSGGWQLRLAQQSRQADALALYDQLRAAGYPARIRTVGSGKNKYYRVLVTGYVSQAEARGAGQRLQAVVNTPLQQAEPAVRERS</sequence>
<evidence type="ECO:0000256" key="1">
    <source>
        <dbReference type="SAM" id="SignalP"/>
    </source>
</evidence>
<dbReference type="AlphaFoldDB" id="A0A1W1XYN2"/>
<dbReference type="InterPro" id="IPR006860">
    <property type="entry name" value="FecR"/>
</dbReference>
<dbReference type="PROSITE" id="PS51724">
    <property type="entry name" value="SPOR"/>
    <property type="match status" value="1"/>
</dbReference>
<dbReference type="Proteomes" id="UP000192761">
    <property type="component" value="Unassembled WGS sequence"/>
</dbReference>
<protein>
    <submittedName>
        <fullName evidence="3">FecR family protein</fullName>
    </submittedName>
</protein>
<reference evidence="3 4" key="1">
    <citation type="submission" date="2017-04" db="EMBL/GenBank/DDBJ databases">
        <authorList>
            <person name="Afonso C.L."/>
            <person name="Miller P.J."/>
            <person name="Scott M.A."/>
            <person name="Spackman E."/>
            <person name="Goraichik I."/>
            <person name="Dimitrov K.M."/>
            <person name="Suarez D.L."/>
            <person name="Swayne D.E."/>
        </authorList>
    </citation>
    <scope>NUCLEOTIDE SEQUENCE [LARGE SCALE GENOMIC DNA]</scope>
    <source>
        <strain evidence="3 4">DSM 23236</strain>
    </source>
</reference>
<evidence type="ECO:0000313" key="3">
    <source>
        <dbReference type="EMBL" id="SMC28974.1"/>
    </source>
</evidence>
<dbReference type="STRING" id="1121001.SAMN02745857_03518"/>
<dbReference type="Pfam" id="PF04773">
    <property type="entry name" value="FecR"/>
    <property type="match status" value="1"/>
</dbReference>
<dbReference type="EMBL" id="FWXD01000027">
    <property type="protein sequence ID" value="SMC28974.1"/>
    <property type="molecule type" value="Genomic_DNA"/>
</dbReference>
<gene>
    <name evidence="3" type="ORF">SAMN02745857_03518</name>
</gene>
<organism evidence="3 4">
    <name type="scientific">Andreprevotia lacus DSM 23236</name>
    <dbReference type="NCBI Taxonomy" id="1121001"/>
    <lineage>
        <taxon>Bacteria</taxon>
        <taxon>Pseudomonadati</taxon>
        <taxon>Pseudomonadota</taxon>
        <taxon>Betaproteobacteria</taxon>
        <taxon>Neisseriales</taxon>
        <taxon>Chitinibacteraceae</taxon>
        <taxon>Andreprevotia</taxon>
    </lineage>
</organism>
<proteinExistence type="predicted"/>
<dbReference type="SUPFAM" id="SSF110997">
    <property type="entry name" value="Sporulation related repeat"/>
    <property type="match status" value="1"/>
</dbReference>
<accession>A0A1W1XYN2</accession>
<evidence type="ECO:0000313" key="4">
    <source>
        <dbReference type="Proteomes" id="UP000192761"/>
    </source>
</evidence>
<name>A0A1W1XYN2_9NEIS</name>
<feature type="domain" description="SPOR" evidence="2">
    <location>
        <begin position="209"/>
        <end position="293"/>
    </location>
</feature>
<dbReference type="InterPro" id="IPR007730">
    <property type="entry name" value="SPOR-like_dom"/>
</dbReference>
<dbReference type="OrthoDB" id="369729at2"/>
<dbReference type="RefSeq" id="WP_084092465.1">
    <property type="nucleotide sequence ID" value="NZ_FWXD01000027.1"/>
</dbReference>
<dbReference type="GO" id="GO:0042834">
    <property type="term" value="F:peptidoglycan binding"/>
    <property type="evidence" value="ECO:0007669"/>
    <property type="project" value="InterPro"/>
</dbReference>
<dbReference type="Gene3D" id="2.60.120.1440">
    <property type="match status" value="1"/>
</dbReference>